<protein>
    <submittedName>
        <fullName evidence="9">Betaine/carnitine/choline transporter (BCCT) family transporter</fullName>
    </submittedName>
</protein>
<feature type="transmembrane region" description="Helical" evidence="8">
    <location>
        <begin position="221"/>
        <end position="242"/>
    </location>
</feature>
<dbReference type="GO" id="GO:0005886">
    <property type="term" value="C:plasma membrane"/>
    <property type="evidence" value="ECO:0007669"/>
    <property type="project" value="UniProtKB-SubCell"/>
</dbReference>
<reference evidence="9 10" key="1">
    <citation type="submission" date="2013-05" db="EMBL/GenBank/DDBJ databases">
        <title>The Genome Sequence of Corynebacterium pyruviciproducens 1773O (ATCC BAA-1742).</title>
        <authorList>
            <consortium name="The Broad Institute Genomics Platform"/>
            <person name="Earl A."/>
            <person name="Ward D."/>
            <person name="Feldgarden M."/>
            <person name="Gevers D."/>
            <person name="Tong J."/>
            <person name="Walker B."/>
            <person name="Young S."/>
            <person name="Zeng Q."/>
            <person name="Gargeya S."/>
            <person name="Fitzgerald M."/>
            <person name="Haas B."/>
            <person name="Abouelleil A."/>
            <person name="Allen A.W."/>
            <person name="Alvarado L."/>
            <person name="Arachchi H.M."/>
            <person name="Berlin A.M."/>
            <person name="Chapman S.B."/>
            <person name="Gainer-Dewar J."/>
            <person name="Goldberg J."/>
            <person name="Griggs A."/>
            <person name="Gujja S."/>
            <person name="Hansen M."/>
            <person name="Howarth C."/>
            <person name="Imamovic A."/>
            <person name="Ireland A."/>
            <person name="Larimer J."/>
            <person name="McCowan C."/>
            <person name="Murphy C."/>
            <person name="Pearson M."/>
            <person name="Poon T.W."/>
            <person name="Priest M."/>
            <person name="Roberts A."/>
            <person name="Saif S."/>
            <person name="Shea T."/>
            <person name="Sisk P."/>
            <person name="Sykes S."/>
            <person name="Wortman J."/>
            <person name="Nusbaum C."/>
            <person name="Birren B."/>
        </authorList>
    </citation>
    <scope>NUCLEOTIDE SEQUENCE [LARGE SCALE GENOMIC DNA]</scope>
    <source>
        <strain evidence="9 10">ATCC BAA-1742</strain>
    </source>
</reference>
<name>S2YZW1_9CORY</name>
<gene>
    <name evidence="9" type="ORF">HMPREF1219_01118</name>
</gene>
<keyword evidence="4" id="KW-1003">Cell membrane</keyword>
<dbReference type="PATRIC" id="fig|1125779.3.peg.1100"/>
<feature type="transmembrane region" description="Helical" evidence="8">
    <location>
        <begin position="381"/>
        <end position="404"/>
    </location>
</feature>
<dbReference type="InterPro" id="IPR000060">
    <property type="entry name" value="BCCT_transptr"/>
</dbReference>
<dbReference type="AlphaFoldDB" id="S2YZW1"/>
<dbReference type="eggNOG" id="COG1292">
    <property type="taxonomic scope" value="Bacteria"/>
</dbReference>
<dbReference type="Proteomes" id="UP000014408">
    <property type="component" value="Unassembled WGS sequence"/>
</dbReference>
<evidence type="ECO:0000256" key="2">
    <source>
        <dbReference type="ARBA" id="ARBA00005658"/>
    </source>
</evidence>
<feature type="transmembrane region" description="Helical" evidence="8">
    <location>
        <begin position="119"/>
        <end position="138"/>
    </location>
</feature>
<proteinExistence type="inferred from homology"/>
<dbReference type="PANTHER" id="PTHR30047">
    <property type="entry name" value="HIGH-AFFINITY CHOLINE TRANSPORT PROTEIN-RELATED"/>
    <property type="match status" value="1"/>
</dbReference>
<comment type="subcellular location">
    <subcellularLocation>
        <location evidence="1">Cell membrane</location>
        <topology evidence="1">Multi-pass membrane protein</topology>
    </subcellularLocation>
</comment>
<feature type="transmembrane region" description="Helical" evidence="8">
    <location>
        <begin position="439"/>
        <end position="463"/>
    </location>
</feature>
<dbReference type="Pfam" id="PF02028">
    <property type="entry name" value="BCCT"/>
    <property type="match status" value="1"/>
</dbReference>
<evidence type="ECO:0000313" key="9">
    <source>
        <dbReference type="EMBL" id="EPD69786.1"/>
    </source>
</evidence>
<keyword evidence="7 8" id="KW-0472">Membrane</keyword>
<evidence type="ECO:0000256" key="4">
    <source>
        <dbReference type="ARBA" id="ARBA00022475"/>
    </source>
</evidence>
<sequence length="615" mass="66225">MPTSPNPRRKNFSQYPHGLHPALVPGISVDDQRNVFGVDKTVAGVTGVLIVAFIVWGIVSPEGVADVSSTAFSWAMRNVSWLLNAVCGIGMVLMAYLACSRYGRIKLGRDDEEPEFSMFSWVAMMFGAGIGVGIFFFGPSEPLSHYISPPPETVAAETPAALHMAMAQSHFHWGLAPWALYAFVGAAMAYSCFRRGRVSLISSVFHTLFGQSPAGSVMGKIVDIFAIWATLFGTAASLGVSALQIGEGYKIISGASEITNSVLIAVIGVLTVCFIVSAVSGVSRGVRYLSNANITLTLGLIVFAFLTGPTLFLLNLLPSGALTYIDQLLPMLGKSLSWGEDKLAFQASWTAFYWAWWIAWTPFVGMFVARISRGRTIRQFTVVATLVPTAILIFAFTIFGGSAISFRREGNPLFDGSHTGEQVLFALFGELPLSSITPFILMVVLAIFFVTSADSASVVMGTMSSKGNPAPPKPIVVFWGLCMMGIAVVMLLAGGEEALSGLQSLIILMALPFSVILLAMMVAFFMDLRTDPAAIRSDYAKIAVANAVRRGVEEHGDDFELSVQSARDGRGAGADFDSAESSVTDWYQRTNEAGDPVDYDFTTDTWADGYEEEDK</sequence>
<evidence type="ECO:0000313" key="10">
    <source>
        <dbReference type="Proteomes" id="UP000014408"/>
    </source>
</evidence>
<evidence type="ECO:0000256" key="1">
    <source>
        <dbReference type="ARBA" id="ARBA00004651"/>
    </source>
</evidence>
<dbReference type="NCBIfam" id="TIGR00842">
    <property type="entry name" value="bcct"/>
    <property type="match status" value="1"/>
</dbReference>
<feature type="transmembrane region" description="Helical" evidence="8">
    <location>
        <begin position="41"/>
        <end position="59"/>
    </location>
</feature>
<keyword evidence="10" id="KW-1185">Reference proteome</keyword>
<comment type="similarity">
    <text evidence="2">Belongs to the BCCT transporter (TC 2.A.15) family.</text>
</comment>
<evidence type="ECO:0000256" key="5">
    <source>
        <dbReference type="ARBA" id="ARBA00022692"/>
    </source>
</evidence>
<organism evidence="9 10">
    <name type="scientific">Corynebacterium pyruviciproducens ATCC BAA-1742</name>
    <dbReference type="NCBI Taxonomy" id="1125779"/>
    <lineage>
        <taxon>Bacteria</taxon>
        <taxon>Bacillati</taxon>
        <taxon>Actinomycetota</taxon>
        <taxon>Actinomycetes</taxon>
        <taxon>Mycobacteriales</taxon>
        <taxon>Corynebacteriaceae</taxon>
        <taxon>Corynebacterium</taxon>
    </lineage>
</organism>
<keyword evidence="3" id="KW-0813">Transport</keyword>
<keyword evidence="6 8" id="KW-1133">Transmembrane helix</keyword>
<dbReference type="PANTHER" id="PTHR30047:SF7">
    <property type="entry name" value="HIGH-AFFINITY CHOLINE TRANSPORT PROTEIN"/>
    <property type="match status" value="1"/>
</dbReference>
<comment type="caution">
    <text evidence="9">The sequence shown here is derived from an EMBL/GenBank/DDBJ whole genome shotgun (WGS) entry which is preliminary data.</text>
</comment>
<keyword evidence="5 8" id="KW-0812">Transmembrane</keyword>
<feature type="transmembrane region" description="Helical" evidence="8">
    <location>
        <begin position="505"/>
        <end position="526"/>
    </location>
</feature>
<evidence type="ECO:0000256" key="3">
    <source>
        <dbReference type="ARBA" id="ARBA00022448"/>
    </source>
</evidence>
<feature type="transmembrane region" description="Helical" evidence="8">
    <location>
        <begin position="475"/>
        <end position="493"/>
    </location>
</feature>
<feature type="transmembrane region" description="Helical" evidence="8">
    <location>
        <begin position="351"/>
        <end position="369"/>
    </location>
</feature>
<feature type="transmembrane region" description="Helical" evidence="8">
    <location>
        <begin position="79"/>
        <end position="99"/>
    </location>
</feature>
<accession>S2YZW1</accession>
<evidence type="ECO:0000256" key="7">
    <source>
        <dbReference type="ARBA" id="ARBA00023136"/>
    </source>
</evidence>
<evidence type="ECO:0000256" key="6">
    <source>
        <dbReference type="ARBA" id="ARBA00022989"/>
    </source>
</evidence>
<dbReference type="RefSeq" id="WP_016457883.1">
    <property type="nucleotide sequence ID" value="NZ_KE150446.1"/>
</dbReference>
<feature type="transmembrane region" description="Helical" evidence="8">
    <location>
        <begin position="262"/>
        <end position="282"/>
    </location>
</feature>
<feature type="transmembrane region" description="Helical" evidence="8">
    <location>
        <begin position="294"/>
        <end position="314"/>
    </location>
</feature>
<dbReference type="HOGENOM" id="CLU_010118_4_0_11"/>
<dbReference type="EMBL" id="ATBY01000012">
    <property type="protein sequence ID" value="EPD69786.1"/>
    <property type="molecule type" value="Genomic_DNA"/>
</dbReference>
<feature type="transmembrane region" description="Helical" evidence="8">
    <location>
        <begin position="171"/>
        <end position="193"/>
    </location>
</feature>
<evidence type="ECO:0000256" key="8">
    <source>
        <dbReference type="SAM" id="Phobius"/>
    </source>
</evidence>
<dbReference type="GO" id="GO:0022857">
    <property type="term" value="F:transmembrane transporter activity"/>
    <property type="evidence" value="ECO:0007669"/>
    <property type="project" value="InterPro"/>
</dbReference>